<reference evidence="2 3" key="1">
    <citation type="submission" date="2022-03" db="EMBL/GenBank/DDBJ databases">
        <title>Taxonomic description of new species and reclassification of some bacterial strains.</title>
        <authorList>
            <person name="Ndongo S."/>
        </authorList>
    </citation>
    <scope>NUCLEOTIDE SEQUENCE [LARGE SCALE GENOMIC DNA]</scope>
    <source>
        <strain evidence="2 3">Marseille-P6666</strain>
    </source>
</reference>
<feature type="region of interest" description="Disordered" evidence="1">
    <location>
        <begin position="393"/>
        <end position="413"/>
    </location>
</feature>
<dbReference type="RefSeq" id="WP_102749343.1">
    <property type="nucleotide sequence ID" value="NZ_CP072027.1"/>
</dbReference>
<gene>
    <name evidence="2" type="ORF">M8N44_03185</name>
</gene>
<dbReference type="InterPro" id="IPR013783">
    <property type="entry name" value="Ig-like_fold"/>
</dbReference>
<sequence>MILLIDLATMAVMHPGGIPVTDLSLVRGDKLPLRITLLDEGTPVTPSGTRPALAVKTALGDDTLVLAATNLEPVDDALGLAYVGSLSVNTTQLIAAMGSADRIDLVAEVVIIDGDGSQRTSSLIKVRVRQDIMPADVVPPDDVIVNWEEMVAASLANQLPDALHNAGMYVTPASGTASMSPPGYDQDQTVAWSWARFIFGDDLLTGYVGSICKVRDVYMWAVLGTTDTTPRWLDIWRRAPGGDWVLAARSSQAVASSTDVDLYMWGMIADTDIVIGDEVALHVYGGTPEAPVEIPLSIARQMVTAADGRGIASALDGPITDATVMPAMMLSCTYQDGVSVGGVNLATRAEVQRLTDYAAATSKQTYQDARASEAARDAAQEIAEGLAITVGTVTTGEPGSQATASLTPGSTPGSWQLDMTIPRGDVGAVDTSKSYTWTQPQVFDATVTASRGVRVPLPATAQEAISYEALIEQRAADDWRRANYYMETLIPSWVTTLVRQMQMSDAYNVVTANASSKEAVYTNDLHDFLITMMPSAGVSLIGRSTGAWKFANYMGDHNNSAYAAAVVWRIIGSDKASILLGSTSQGYSSTTNPAAPCYAHPIHWADYNLDAADYRYPLLNAVNNYTSRDMAPAWQVTIYPTSYLGSTTSCLIRGTDYGRAVGDQLYMWALVPKITYVAVAMAPRAAADHQNTMNRWELFVDGNYVMPMTSLFCGSGHTACVTVKAKAHEASSTLQVGLRMGGMRIDAAPALGVNDVRSIMGRVVMDGVTAKPMPAVTASALDVPAEGGEVTLTVSSTLSEAVYILNDTMCGHDPAAVWCMQSSEQTPAGGGQITLTLAPNTTGQPRQVWAFVGHHYAQASVVKINQLA</sequence>
<evidence type="ECO:0000256" key="1">
    <source>
        <dbReference type="SAM" id="MobiDB-lite"/>
    </source>
</evidence>
<proteinExistence type="predicted"/>
<protein>
    <submittedName>
        <fullName evidence="2">BACON domain-containing protein</fullName>
    </submittedName>
</protein>
<organism evidence="2 3">
    <name type="scientific">Akkermansia massiliensis</name>
    <dbReference type="NCBI Taxonomy" id="2927224"/>
    <lineage>
        <taxon>Bacteria</taxon>
        <taxon>Pseudomonadati</taxon>
        <taxon>Verrucomicrobiota</taxon>
        <taxon>Verrucomicrobiia</taxon>
        <taxon>Verrucomicrobiales</taxon>
        <taxon>Akkermansiaceae</taxon>
        <taxon>Akkermansia</taxon>
    </lineage>
</organism>
<dbReference type="GeneID" id="84022843"/>
<dbReference type="Gene3D" id="2.60.40.10">
    <property type="entry name" value="Immunoglobulins"/>
    <property type="match status" value="1"/>
</dbReference>
<comment type="caution">
    <text evidence="2">The sequence shown here is derived from an EMBL/GenBank/DDBJ whole genome shotgun (WGS) entry which is preliminary data.</text>
</comment>
<name>A0ABT0R5B2_9BACT</name>
<dbReference type="EMBL" id="JAMGSI010000001">
    <property type="protein sequence ID" value="MCL6656319.1"/>
    <property type="molecule type" value="Genomic_DNA"/>
</dbReference>
<accession>A0ABT0R5B2</accession>
<dbReference type="Proteomes" id="UP001202031">
    <property type="component" value="Unassembled WGS sequence"/>
</dbReference>
<evidence type="ECO:0000313" key="3">
    <source>
        <dbReference type="Proteomes" id="UP001202031"/>
    </source>
</evidence>
<evidence type="ECO:0000313" key="2">
    <source>
        <dbReference type="EMBL" id="MCL6656319.1"/>
    </source>
</evidence>
<keyword evidence="3" id="KW-1185">Reference proteome</keyword>